<accession>A0A482XGA6</accession>
<name>A0A482XGA6_LAOST</name>
<dbReference type="FunFam" id="3.30.160.60:FF:000018">
    <property type="entry name" value="Krueppel-like factor 15"/>
    <property type="match status" value="1"/>
</dbReference>
<dbReference type="FunFam" id="3.30.160.60:FF:002639">
    <property type="entry name" value="Kruppel-Like Factor (Zinc finger protein)"/>
    <property type="match status" value="1"/>
</dbReference>
<comment type="subcellular location">
    <subcellularLocation>
        <location evidence="1">Nucleus</location>
    </subcellularLocation>
</comment>
<comment type="caution">
    <text evidence="13">The sequence shown here is derived from an EMBL/GenBank/DDBJ whole genome shotgun (WGS) entry which is preliminary data.</text>
</comment>
<evidence type="ECO:0000259" key="12">
    <source>
        <dbReference type="PROSITE" id="PS50157"/>
    </source>
</evidence>
<evidence type="ECO:0000256" key="8">
    <source>
        <dbReference type="ARBA" id="ARBA00023163"/>
    </source>
</evidence>
<evidence type="ECO:0000256" key="2">
    <source>
        <dbReference type="ARBA" id="ARBA00022723"/>
    </source>
</evidence>
<proteinExistence type="predicted"/>
<evidence type="ECO:0000256" key="7">
    <source>
        <dbReference type="ARBA" id="ARBA00023125"/>
    </source>
</evidence>
<dbReference type="InParanoid" id="A0A482XGA6"/>
<dbReference type="EMBL" id="QKKF02011155">
    <property type="protein sequence ID" value="RZF44328.1"/>
    <property type="molecule type" value="Genomic_DNA"/>
</dbReference>
<dbReference type="SUPFAM" id="SSF57667">
    <property type="entry name" value="beta-beta-alpha zinc fingers"/>
    <property type="match status" value="2"/>
</dbReference>
<dbReference type="Gene3D" id="3.30.160.60">
    <property type="entry name" value="Classic Zinc Finger"/>
    <property type="match status" value="3"/>
</dbReference>
<dbReference type="PANTHER" id="PTHR23235">
    <property type="entry name" value="KRUEPPEL-LIKE TRANSCRIPTION FACTOR"/>
    <property type="match status" value="1"/>
</dbReference>
<keyword evidence="6" id="KW-0805">Transcription regulation</keyword>
<keyword evidence="2" id="KW-0479">Metal-binding</keyword>
<evidence type="ECO:0000313" key="14">
    <source>
        <dbReference type="Proteomes" id="UP000291343"/>
    </source>
</evidence>
<organism evidence="13 14">
    <name type="scientific">Laodelphax striatellus</name>
    <name type="common">Small brown planthopper</name>
    <name type="synonym">Delphax striatella</name>
    <dbReference type="NCBI Taxonomy" id="195883"/>
    <lineage>
        <taxon>Eukaryota</taxon>
        <taxon>Metazoa</taxon>
        <taxon>Ecdysozoa</taxon>
        <taxon>Arthropoda</taxon>
        <taxon>Hexapoda</taxon>
        <taxon>Insecta</taxon>
        <taxon>Pterygota</taxon>
        <taxon>Neoptera</taxon>
        <taxon>Paraneoptera</taxon>
        <taxon>Hemiptera</taxon>
        <taxon>Auchenorrhyncha</taxon>
        <taxon>Fulgoroidea</taxon>
        <taxon>Delphacidae</taxon>
        <taxon>Criomorphinae</taxon>
        <taxon>Laodelphax</taxon>
    </lineage>
</organism>
<evidence type="ECO:0000256" key="10">
    <source>
        <dbReference type="PROSITE-ProRule" id="PRU00042"/>
    </source>
</evidence>
<dbReference type="GO" id="GO:0005634">
    <property type="term" value="C:nucleus"/>
    <property type="evidence" value="ECO:0007669"/>
    <property type="project" value="UniProtKB-SubCell"/>
</dbReference>
<dbReference type="AlphaFoldDB" id="A0A482XGA6"/>
<evidence type="ECO:0000256" key="9">
    <source>
        <dbReference type="ARBA" id="ARBA00023242"/>
    </source>
</evidence>
<dbReference type="GO" id="GO:0000981">
    <property type="term" value="F:DNA-binding transcription factor activity, RNA polymerase II-specific"/>
    <property type="evidence" value="ECO:0007669"/>
    <property type="project" value="TreeGrafter"/>
</dbReference>
<feature type="region of interest" description="Disordered" evidence="11">
    <location>
        <begin position="1"/>
        <end position="46"/>
    </location>
</feature>
<keyword evidence="3" id="KW-0677">Repeat</keyword>
<dbReference type="Pfam" id="PF00096">
    <property type="entry name" value="zf-C2H2"/>
    <property type="match status" value="2"/>
</dbReference>
<sequence>MDKSVDMEAVSRLLQRTERKRPAGNDEILPGLPTPQPSDSESDESDLPLRKRICRYNCELAKNFLLRTPPRTPSPVEPSRLEPATITSVPVSVIMKVDKDGKCSSSQLPSENKCKELAQKQLLLASENSLKTQVDSNLLVGATGSNNSNSSLEPCTKSRFVPSQSFKSLKFKMNTRKEQVFIMNKDTHRESSTGSNPSSPSSSSSSSSSPIYSASSPSSCPSSPSLSSNPPSPPVIIRKEITTTTKVERHPSLLPVNHIKVDRNPSHINRAVTSQKSVVAIAPKPPQLFAAPDIILTTGTTLIPMTSSNASSFVGPFLPLDPTSTNLTHIVLSSDSSDIGDRPPASYVLVTAAAAAAPPTAADDTSDAGSDARRRIFECTFEGCGKNYFKSSHLKAHMRTHTGEKPFVCQWLDCGRRFSRSDELSRHKRTHTGEKKFACSCCGRRFMRSDHLAKHAKRHAKDSLGTATKSMHIDTGLTVIPFKCRPTS</sequence>
<feature type="domain" description="C2H2-type" evidence="12">
    <location>
        <begin position="407"/>
        <end position="436"/>
    </location>
</feature>
<dbReference type="PANTHER" id="PTHR23235:SF164">
    <property type="entry name" value="C2H2-TYPE DOMAIN-CONTAINING PROTEIN"/>
    <property type="match status" value="1"/>
</dbReference>
<dbReference type="SMART" id="SM00355">
    <property type="entry name" value="ZnF_C2H2"/>
    <property type="match status" value="3"/>
</dbReference>
<keyword evidence="14" id="KW-1185">Reference proteome</keyword>
<dbReference type="GO" id="GO:0008270">
    <property type="term" value="F:zinc ion binding"/>
    <property type="evidence" value="ECO:0007669"/>
    <property type="project" value="UniProtKB-KW"/>
</dbReference>
<dbReference type="InterPro" id="IPR036236">
    <property type="entry name" value="Znf_C2H2_sf"/>
</dbReference>
<keyword evidence="8" id="KW-0804">Transcription</keyword>
<dbReference type="STRING" id="195883.A0A482XGA6"/>
<reference evidence="13 14" key="1">
    <citation type="journal article" date="2017" name="Gigascience">
        <title>Genome sequence of the small brown planthopper, Laodelphax striatellus.</title>
        <authorList>
            <person name="Zhu J."/>
            <person name="Jiang F."/>
            <person name="Wang X."/>
            <person name="Yang P."/>
            <person name="Bao Y."/>
            <person name="Zhao W."/>
            <person name="Wang W."/>
            <person name="Lu H."/>
            <person name="Wang Q."/>
            <person name="Cui N."/>
            <person name="Li J."/>
            <person name="Chen X."/>
            <person name="Luo L."/>
            <person name="Yu J."/>
            <person name="Kang L."/>
            <person name="Cui F."/>
        </authorList>
    </citation>
    <scope>NUCLEOTIDE SEQUENCE [LARGE SCALE GENOMIC DNA]</scope>
    <source>
        <strain evidence="13">Lst14</strain>
    </source>
</reference>
<dbReference type="OrthoDB" id="4748970at2759"/>
<evidence type="ECO:0000256" key="5">
    <source>
        <dbReference type="ARBA" id="ARBA00022833"/>
    </source>
</evidence>
<protein>
    <recommendedName>
        <fullName evidence="12">C2H2-type domain-containing protein</fullName>
    </recommendedName>
</protein>
<feature type="compositionally biased region" description="Low complexity" evidence="11">
    <location>
        <begin position="192"/>
        <end position="229"/>
    </location>
</feature>
<dbReference type="Proteomes" id="UP000291343">
    <property type="component" value="Unassembled WGS sequence"/>
</dbReference>
<keyword evidence="4 10" id="KW-0863">Zinc-finger</keyword>
<dbReference type="GO" id="GO:0000978">
    <property type="term" value="F:RNA polymerase II cis-regulatory region sequence-specific DNA binding"/>
    <property type="evidence" value="ECO:0007669"/>
    <property type="project" value="TreeGrafter"/>
</dbReference>
<evidence type="ECO:0000256" key="4">
    <source>
        <dbReference type="ARBA" id="ARBA00022771"/>
    </source>
</evidence>
<evidence type="ECO:0000256" key="11">
    <source>
        <dbReference type="SAM" id="MobiDB-lite"/>
    </source>
</evidence>
<dbReference type="PROSITE" id="PS50157">
    <property type="entry name" value="ZINC_FINGER_C2H2_2"/>
    <property type="match status" value="3"/>
</dbReference>
<dbReference type="FunFam" id="3.30.160.60:FF:000100">
    <property type="entry name" value="Zinc finger 45-like"/>
    <property type="match status" value="1"/>
</dbReference>
<dbReference type="PROSITE" id="PS00028">
    <property type="entry name" value="ZINC_FINGER_C2H2_1"/>
    <property type="match status" value="3"/>
</dbReference>
<dbReference type="InterPro" id="IPR013087">
    <property type="entry name" value="Znf_C2H2_type"/>
</dbReference>
<evidence type="ECO:0000256" key="3">
    <source>
        <dbReference type="ARBA" id="ARBA00022737"/>
    </source>
</evidence>
<evidence type="ECO:0000256" key="6">
    <source>
        <dbReference type="ARBA" id="ARBA00023015"/>
    </source>
</evidence>
<gene>
    <name evidence="13" type="ORF">LSTR_LSTR006878</name>
</gene>
<feature type="region of interest" description="Disordered" evidence="11">
    <location>
        <begin position="186"/>
        <end position="236"/>
    </location>
</feature>
<keyword evidence="7" id="KW-0238">DNA-binding</keyword>
<feature type="compositionally biased region" description="Basic and acidic residues" evidence="11">
    <location>
        <begin position="15"/>
        <end position="24"/>
    </location>
</feature>
<feature type="domain" description="C2H2-type" evidence="12">
    <location>
        <begin position="377"/>
        <end position="406"/>
    </location>
</feature>
<evidence type="ECO:0000313" key="13">
    <source>
        <dbReference type="EMBL" id="RZF44328.1"/>
    </source>
</evidence>
<feature type="domain" description="C2H2-type" evidence="12">
    <location>
        <begin position="437"/>
        <end position="464"/>
    </location>
</feature>
<keyword evidence="9" id="KW-0539">Nucleus</keyword>
<keyword evidence="5" id="KW-0862">Zinc</keyword>
<evidence type="ECO:0000256" key="1">
    <source>
        <dbReference type="ARBA" id="ARBA00004123"/>
    </source>
</evidence>